<organism evidence="1 2">
    <name type="scientific">Micromonospora cathayae</name>
    <dbReference type="NCBI Taxonomy" id="3028804"/>
    <lineage>
        <taxon>Bacteria</taxon>
        <taxon>Bacillati</taxon>
        <taxon>Actinomycetota</taxon>
        <taxon>Actinomycetes</taxon>
        <taxon>Micromonosporales</taxon>
        <taxon>Micromonosporaceae</taxon>
        <taxon>Micromonospora</taxon>
    </lineage>
</organism>
<protein>
    <submittedName>
        <fullName evidence="1">DUF2332 domain-containing protein</fullName>
    </submittedName>
</protein>
<proteinExistence type="predicted"/>
<evidence type="ECO:0000313" key="2">
    <source>
        <dbReference type="Proteomes" id="UP001219605"/>
    </source>
</evidence>
<keyword evidence="2" id="KW-1185">Reference proteome</keyword>
<reference evidence="1 2" key="1">
    <citation type="submission" date="2023-02" db="EMBL/GenBank/DDBJ databases">
        <authorList>
            <person name="Mo P."/>
        </authorList>
    </citation>
    <scope>NUCLEOTIDE SEQUENCE [LARGE SCALE GENOMIC DNA]</scope>
    <source>
        <strain evidence="1 2">HUAS 3</strain>
    </source>
</reference>
<name>A0ABY7ZVG2_9ACTN</name>
<dbReference type="RefSeq" id="WP_275032531.1">
    <property type="nucleotide sequence ID" value="NZ_CP118615.1"/>
</dbReference>
<sequence>MSMDQVAQTLDEEADACTRMAAAGYADLLRRAAADVRAGGPCGTLLKRYAQTPVSGVLPLRLLGGVHALVLAGRAPELARYYPSAGGSCRPGDEDARWAAFRAVVEAEPAALDDWLRRPPQTNEVGRASLLITGLLYAASHLGDLPVRLVELGTSAGLNLRADRFRVEASGFAWGPVDSPVRLPDAWRGPVPDWLPTAGAAYPELTVVERIGCDPQPLDPTDPDDVLALRAYVWPEHTARAARLAGALELAGQVPATVVTAGAADFLAGIEPRPGTLTVVWHSVMRQYVPDEEWARVDAELGRLARADAPVAYLAFEPYPERDLTRSPRCRLLARLGDGPTRILAEGHPHGLPAWLR</sequence>
<evidence type="ECO:0000313" key="1">
    <source>
        <dbReference type="EMBL" id="WDZ85779.1"/>
    </source>
</evidence>
<dbReference type="EMBL" id="CP118615">
    <property type="protein sequence ID" value="WDZ85779.1"/>
    <property type="molecule type" value="Genomic_DNA"/>
</dbReference>
<dbReference type="InterPro" id="IPR011200">
    <property type="entry name" value="UCP012608"/>
</dbReference>
<gene>
    <name evidence="1" type="ORF">PVK37_04880</name>
</gene>
<dbReference type="Proteomes" id="UP001219605">
    <property type="component" value="Chromosome"/>
</dbReference>
<dbReference type="Pfam" id="PF10094">
    <property type="entry name" value="DUF2332"/>
    <property type="match status" value="1"/>
</dbReference>
<accession>A0ABY7ZVG2</accession>